<organism evidence="2 3">
    <name type="scientific">Lutibacter maritimus</name>
    <dbReference type="NCBI Taxonomy" id="593133"/>
    <lineage>
        <taxon>Bacteria</taxon>
        <taxon>Pseudomonadati</taxon>
        <taxon>Bacteroidota</taxon>
        <taxon>Flavobacteriia</taxon>
        <taxon>Flavobacteriales</taxon>
        <taxon>Flavobacteriaceae</taxon>
        <taxon>Lutibacter</taxon>
    </lineage>
</organism>
<evidence type="ECO:0000313" key="2">
    <source>
        <dbReference type="EMBL" id="SFS48241.1"/>
    </source>
</evidence>
<dbReference type="STRING" id="593133.SAMN04488006_1559"/>
<evidence type="ECO:0000313" key="3">
    <source>
        <dbReference type="Proteomes" id="UP000199312"/>
    </source>
</evidence>
<protein>
    <submittedName>
        <fullName evidence="2">Putative membrane protein</fullName>
    </submittedName>
</protein>
<dbReference type="AlphaFoldDB" id="A0A1I6Q6Z4"/>
<dbReference type="Proteomes" id="UP000199312">
    <property type="component" value="Unassembled WGS sequence"/>
</dbReference>
<sequence>MKTILRMLLTAVAVVVIANFLPGVTVTNFVSALFLAIVLAFLRITVKPILIILTLPATILTLGLFLLVINAIIILLASYFVDGFEVAGFWTALLFSILLSILQSILYSFLNEDDKK</sequence>
<keyword evidence="3" id="KW-1185">Reference proteome</keyword>
<feature type="transmembrane region" description="Helical" evidence="1">
    <location>
        <begin position="87"/>
        <end position="110"/>
    </location>
</feature>
<keyword evidence="1" id="KW-0812">Transmembrane</keyword>
<dbReference type="Pfam" id="PF04020">
    <property type="entry name" value="Phage_holin_4_2"/>
    <property type="match status" value="1"/>
</dbReference>
<gene>
    <name evidence="2" type="ORF">SAMN04488006_1559</name>
</gene>
<feature type="transmembrane region" description="Helical" evidence="1">
    <location>
        <begin position="62"/>
        <end position="81"/>
    </location>
</feature>
<reference evidence="3" key="1">
    <citation type="submission" date="2016-10" db="EMBL/GenBank/DDBJ databases">
        <authorList>
            <person name="Varghese N."/>
            <person name="Submissions S."/>
        </authorList>
    </citation>
    <scope>NUCLEOTIDE SEQUENCE [LARGE SCALE GENOMIC DNA]</scope>
    <source>
        <strain evidence="3">DSM 24450</strain>
    </source>
</reference>
<dbReference type="InterPro" id="IPR007165">
    <property type="entry name" value="Phage_holin_4_2"/>
</dbReference>
<evidence type="ECO:0000256" key="1">
    <source>
        <dbReference type="SAM" id="Phobius"/>
    </source>
</evidence>
<dbReference type="PANTHER" id="PTHR37309:SF1">
    <property type="entry name" value="SLR0284 PROTEIN"/>
    <property type="match status" value="1"/>
</dbReference>
<dbReference type="RefSeq" id="WP_090224520.1">
    <property type="nucleotide sequence ID" value="NZ_FOZP01000003.1"/>
</dbReference>
<dbReference type="PANTHER" id="PTHR37309">
    <property type="entry name" value="SLR0284 PROTEIN"/>
    <property type="match status" value="1"/>
</dbReference>
<dbReference type="OrthoDB" id="6402664at2"/>
<name>A0A1I6Q6Z4_9FLAO</name>
<feature type="transmembrane region" description="Helical" evidence="1">
    <location>
        <begin position="33"/>
        <end position="55"/>
    </location>
</feature>
<accession>A0A1I6Q6Z4</accession>
<keyword evidence="1" id="KW-0472">Membrane</keyword>
<keyword evidence="1" id="KW-1133">Transmembrane helix</keyword>
<dbReference type="EMBL" id="FOZP01000003">
    <property type="protein sequence ID" value="SFS48241.1"/>
    <property type="molecule type" value="Genomic_DNA"/>
</dbReference>
<proteinExistence type="predicted"/>